<organism evidence="1 2">
    <name type="scientific">Bacillus thermozeamaize</name>
    <dbReference type="NCBI Taxonomy" id="230954"/>
    <lineage>
        <taxon>Bacteria</taxon>
        <taxon>Bacillati</taxon>
        <taxon>Bacillota</taxon>
        <taxon>Bacilli</taxon>
        <taxon>Bacillales</taxon>
        <taxon>Bacillaceae</taxon>
        <taxon>Bacillus</taxon>
    </lineage>
</organism>
<evidence type="ECO:0000313" key="2">
    <source>
        <dbReference type="Proteomes" id="UP000196475"/>
    </source>
</evidence>
<accession>A0A1Y3PJE7</accession>
<gene>
    <name evidence="1" type="ORF">BAA01_00655</name>
</gene>
<dbReference type="EMBL" id="LZRT01000074">
    <property type="protein sequence ID" value="OUM87515.1"/>
    <property type="molecule type" value="Genomic_DNA"/>
</dbReference>
<proteinExistence type="predicted"/>
<dbReference type="Proteomes" id="UP000196475">
    <property type="component" value="Unassembled WGS sequence"/>
</dbReference>
<sequence>MNIRYMRNVLSGIDEIKVIGKSGEADGVVCHVMGLVRRGKEMLLMALQYDERFRQNMEEDEASEWSGAPGRPETNRTLLRSDRTNGPVLPLQTVHKVFIGEKEFEVHSSECRRLDKQDWEHLLLMVRFLNQGWRSDDMDDRRIDLLFLAGLKLEGDYPVIPDFGPNPEMRVLMWPRQVTYQVEKPVTLTVGDHYPDPIVFRDAVAGEEHWIRIHRVYLLDVWEEMENIFADPVLWEQRTPEEIARARWECEQYLPEICPRGMYFPVVEYECEDDMAVQFYSRSFLDAKPAHGSRAMGFIVRPEQPADMPGLKLKAAVIQEPVPADTVTIEAEIFQYTRCLGNGSLSELHFK</sequence>
<protein>
    <submittedName>
        <fullName evidence="1">Uncharacterized protein</fullName>
    </submittedName>
</protein>
<evidence type="ECO:0000313" key="1">
    <source>
        <dbReference type="EMBL" id="OUM87515.1"/>
    </source>
</evidence>
<name>A0A1Y3PJE7_9BACI</name>
<comment type="caution">
    <text evidence="1">The sequence shown here is derived from an EMBL/GenBank/DDBJ whole genome shotgun (WGS) entry which is preliminary data.</text>
</comment>
<dbReference type="AlphaFoldDB" id="A0A1Y3PJE7"/>
<reference evidence="2" key="1">
    <citation type="submission" date="2016-06" db="EMBL/GenBank/DDBJ databases">
        <authorList>
            <person name="Nascimento L."/>
            <person name="Pereira R.V."/>
            <person name="Martins L.F."/>
            <person name="Quaggio R.B."/>
            <person name="Silva A.M."/>
            <person name="Setubal J.C."/>
        </authorList>
    </citation>
    <scope>NUCLEOTIDE SEQUENCE [LARGE SCALE GENOMIC DNA]</scope>
</reference>